<evidence type="ECO:0000256" key="13">
    <source>
        <dbReference type="RuleBase" id="RU003357"/>
    </source>
</evidence>
<evidence type="ECO:0000256" key="5">
    <source>
        <dbReference type="ARBA" id="ARBA00022692"/>
    </source>
</evidence>
<evidence type="ECO:0000259" key="15">
    <source>
        <dbReference type="Pfam" id="PF00593"/>
    </source>
</evidence>
<keyword evidence="4 12" id="KW-1134">Transmembrane beta strand</keyword>
<dbReference type="InterPro" id="IPR036942">
    <property type="entry name" value="Beta-barrel_TonB_sf"/>
</dbReference>
<dbReference type="SUPFAM" id="SSF56935">
    <property type="entry name" value="Porins"/>
    <property type="match status" value="1"/>
</dbReference>
<evidence type="ECO:0000259" key="16">
    <source>
        <dbReference type="Pfam" id="PF07715"/>
    </source>
</evidence>
<keyword evidence="10 17" id="KW-0675">Receptor</keyword>
<accession>A0ABX7M7C4</accession>
<dbReference type="RefSeq" id="WP_206255047.1">
    <property type="nucleotide sequence ID" value="NZ_CP071060.1"/>
</dbReference>
<dbReference type="InterPro" id="IPR012910">
    <property type="entry name" value="Plug_dom"/>
</dbReference>
<evidence type="ECO:0000256" key="10">
    <source>
        <dbReference type="ARBA" id="ARBA00023170"/>
    </source>
</evidence>
<evidence type="ECO:0000256" key="14">
    <source>
        <dbReference type="SAM" id="SignalP"/>
    </source>
</evidence>
<evidence type="ECO:0000256" key="6">
    <source>
        <dbReference type="ARBA" id="ARBA00022729"/>
    </source>
</evidence>
<dbReference type="Gene3D" id="2.170.130.10">
    <property type="entry name" value="TonB-dependent receptor, plug domain"/>
    <property type="match status" value="1"/>
</dbReference>
<comment type="subcellular location">
    <subcellularLocation>
        <location evidence="1 12">Cell outer membrane</location>
        <topology evidence="1 12">Multi-pass membrane protein</topology>
    </subcellularLocation>
</comment>
<evidence type="ECO:0000256" key="2">
    <source>
        <dbReference type="ARBA" id="ARBA00009810"/>
    </source>
</evidence>
<dbReference type="PROSITE" id="PS52016">
    <property type="entry name" value="TONB_DEPENDENT_REC_3"/>
    <property type="match status" value="1"/>
</dbReference>
<keyword evidence="6 14" id="KW-0732">Signal</keyword>
<dbReference type="PANTHER" id="PTHR30069:SF53">
    <property type="entry name" value="COLICIN I RECEPTOR-RELATED"/>
    <property type="match status" value="1"/>
</dbReference>
<dbReference type="Gene3D" id="2.40.170.20">
    <property type="entry name" value="TonB-dependent receptor, beta-barrel domain"/>
    <property type="match status" value="1"/>
</dbReference>
<gene>
    <name evidence="17" type="ORF">JY500_03125</name>
</gene>
<dbReference type="Pfam" id="PF00593">
    <property type="entry name" value="TonB_dep_Rec_b-barrel"/>
    <property type="match status" value="1"/>
</dbReference>
<keyword evidence="5 12" id="KW-0812">Transmembrane</keyword>
<reference evidence="17 18" key="1">
    <citation type="submission" date="2021-02" db="EMBL/GenBank/DDBJ databases">
        <title>Niveibacterium changnyeongensis HC41.</title>
        <authorList>
            <person name="Kang M."/>
        </authorList>
    </citation>
    <scope>NUCLEOTIDE SEQUENCE [LARGE SCALE GENOMIC DNA]</scope>
    <source>
        <strain evidence="17 18">HC41</strain>
    </source>
</reference>
<feature type="chain" id="PRO_5047191744" evidence="14">
    <location>
        <begin position="24"/>
        <end position="607"/>
    </location>
</feature>
<comment type="similarity">
    <text evidence="2 12 13">Belongs to the TonB-dependent receptor family.</text>
</comment>
<dbReference type="EMBL" id="CP071060">
    <property type="protein sequence ID" value="QSI77664.1"/>
    <property type="molecule type" value="Genomic_DNA"/>
</dbReference>
<evidence type="ECO:0000313" key="17">
    <source>
        <dbReference type="EMBL" id="QSI77664.1"/>
    </source>
</evidence>
<feature type="domain" description="TonB-dependent receptor plug" evidence="16">
    <location>
        <begin position="46"/>
        <end position="151"/>
    </location>
</feature>
<name>A0ABX7M7C4_9RHOO</name>
<dbReference type="InterPro" id="IPR037066">
    <property type="entry name" value="Plug_dom_sf"/>
</dbReference>
<evidence type="ECO:0000256" key="7">
    <source>
        <dbReference type="ARBA" id="ARBA00023065"/>
    </source>
</evidence>
<keyword evidence="3 12" id="KW-0813">Transport</keyword>
<evidence type="ECO:0000256" key="8">
    <source>
        <dbReference type="ARBA" id="ARBA00023077"/>
    </source>
</evidence>
<evidence type="ECO:0000256" key="4">
    <source>
        <dbReference type="ARBA" id="ARBA00022452"/>
    </source>
</evidence>
<evidence type="ECO:0000256" key="11">
    <source>
        <dbReference type="ARBA" id="ARBA00023237"/>
    </source>
</evidence>
<feature type="signal peptide" evidence="14">
    <location>
        <begin position="1"/>
        <end position="23"/>
    </location>
</feature>
<dbReference type="InterPro" id="IPR039426">
    <property type="entry name" value="TonB-dep_rcpt-like"/>
</dbReference>
<organism evidence="17 18">
    <name type="scientific">Niveibacterium microcysteis</name>
    <dbReference type="NCBI Taxonomy" id="2811415"/>
    <lineage>
        <taxon>Bacteria</taxon>
        <taxon>Pseudomonadati</taxon>
        <taxon>Pseudomonadota</taxon>
        <taxon>Betaproteobacteria</taxon>
        <taxon>Rhodocyclales</taxon>
        <taxon>Rhodocyclaceae</taxon>
        <taxon>Niveibacterium</taxon>
    </lineage>
</organism>
<sequence length="607" mass="66001">MKCLRVCPVTAAVLAAFSVPSFAAAPDDSPTSTIVVTATRQATRIAETLADVTVIGREEIARAGVADLTEFLGRQPGLQFYSNGGPGKTAGLIVRGASASQSLVLVDGMRIGSATSGGASLEHLSLDDIERIEIVRGPASALYGADAIGGVIQIFTRRATEPFAADAFAGVGTYGMQEYAAGVSGKNGAFSGGLRVTHQETNGYSAINDPVKQPYSYDPDDDGYRRNSFAANFGWKIADGHALELTALQNNGRSWYDGGIGFDSHTDVKVASYGASLRDRFAENWVSTLRLGRSVDDSRDYAMWNPTGMTFRTEQDQASWQNDVRIGPGSLMLGAEWLQQQAKAEGSFDQSRTINALFAGWSAHYGAQRVQLNVRRDDNSQFGAHTTGTAAWGWQFAEAWRVRVGGGTSFRAPTFNDLYYPGYSNPNLKAEQGRSVETAVVWESGEAKASLTAYRNRVSDQIALDETWTPQNIAHAELDGVTAEAGNTFGAFVVDGSLDWLHARNPDTDTQLARRAEWQGAFNARYVQDAWRAGVEVRYVGDRYDDAANLHKLDAYTLVNLVANWKLMPQTQLEVRLDNLFDEQYETVRGYGTAGRSIFAGLRFSTR</sequence>
<feature type="domain" description="TonB-dependent receptor-like beta-barrel" evidence="15">
    <location>
        <begin position="213"/>
        <end position="580"/>
    </location>
</feature>
<keyword evidence="11 12" id="KW-0998">Cell outer membrane</keyword>
<evidence type="ECO:0000256" key="1">
    <source>
        <dbReference type="ARBA" id="ARBA00004571"/>
    </source>
</evidence>
<evidence type="ECO:0000313" key="18">
    <source>
        <dbReference type="Proteomes" id="UP000663570"/>
    </source>
</evidence>
<dbReference type="InterPro" id="IPR000531">
    <property type="entry name" value="Beta-barrel_TonB"/>
</dbReference>
<evidence type="ECO:0000256" key="12">
    <source>
        <dbReference type="PROSITE-ProRule" id="PRU01360"/>
    </source>
</evidence>
<proteinExistence type="inferred from homology"/>
<evidence type="ECO:0000256" key="3">
    <source>
        <dbReference type="ARBA" id="ARBA00022448"/>
    </source>
</evidence>
<dbReference type="CDD" id="cd01347">
    <property type="entry name" value="ligand_gated_channel"/>
    <property type="match status" value="1"/>
</dbReference>
<dbReference type="Pfam" id="PF07715">
    <property type="entry name" value="Plug"/>
    <property type="match status" value="1"/>
</dbReference>
<keyword evidence="7" id="KW-0406">Ion transport</keyword>
<dbReference type="PANTHER" id="PTHR30069">
    <property type="entry name" value="TONB-DEPENDENT OUTER MEMBRANE RECEPTOR"/>
    <property type="match status" value="1"/>
</dbReference>
<evidence type="ECO:0000256" key="9">
    <source>
        <dbReference type="ARBA" id="ARBA00023136"/>
    </source>
</evidence>
<keyword evidence="9 12" id="KW-0472">Membrane</keyword>
<keyword evidence="8 13" id="KW-0798">TonB box</keyword>
<keyword evidence="18" id="KW-1185">Reference proteome</keyword>
<dbReference type="Proteomes" id="UP000663570">
    <property type="component" value="Chromosome"/>
</dbReference>
<protein>
    <submittedName>
        <fullName evidence="17">TonB-dependent receptor</fullName>
    </submittedName>
</protein>